<evidence type="ECO:0000256" key="5">
    <source>
        <dbReference type="ARBA" id="ARBA00023136"/>
    </source>
</evidence>
<dbReference type="Proteomes" id="UP000716291">
    <property type="component" value="Unassembled WGS sequence"/>
</dbReference>
<comment type="caution">
    <text evidence="8">The sequence shown here is derived from an EMBL/GenBank/DDBJ whole genome shotgun (WGS) entry which is preliminary data.</text>
</comment>
<dbReference type="PRINTS" id="PR00625">
    <property type="entry name" value="JDOMAIN"/>
</dbReference>
<feature type="region of interest" description="Disordered" evidence="6">
    <location>
        <begin position="208"/>
        <end position="236"/>
    </location>
</feature>
<dbReference type="InterPro" id="IPR015399">
    <property type="entry name" value="DUF1977_DnaJ-like"/>
</dbReference>
<keyword evidence="2" id="KW-0812">Transmembrane</keyword>
<evidence type="ECO:0000256" key="4">
    <source>
        <dbReference type="ARBA" id="ARBA00022989"/>
    </source>
</evidence>
<keyword evidence="5" id="KW-0472">Membrane</keyword>
<gene>
    <name evidence="8" type="ORF">G6F64_001472</name>
</gene>
<feature type="compositionally biased region" description="Low complexity" evidence="6">
    <location>
        <begin position="210"/>
        <end position="232"/>
    </location>
</feature>
<evidence type="ECO:0000256" key="6">
    <source>
        <dbReference type="SAM" id="MobiDB-lite"/>
    </source>
</evidence>
<reference evidence="8" key="1">
    <citation type="journal article" date="2020" name="Microb. Genom.">
        <title>Genetic diversity of clinical and environmental Mucorales isolates obtained from an investigation of mucormycosis cases among solid organ transplant recipients.</title>
        <authorList>
            <person name="Nguyen M.H."/>
            <person name="Kaul D."/>
            <person name="Muto C."/>
            <person name="Cheng S.J."/>
            <person name="Richter R.A."/>
            <person name="Bruno V.M."/>
            <person name="Liu G."/>
            <person name="Beyhan S."/>
            <person name="Sundermann A.J."/>
            <person name="Mounaud S."/>
            <person name="Pasculle A.W."/>
            <person name="Nierman W.C."/>
            <person name="Driscoll E."/>
            <person name="Cumbie R."/>
            <person name="Clancy C.J."/>
            <person name="Dupont C.L."/>
        </authorList>
    </citation>
    <scope>NUCLEOTIDE SEQUENCE</scope>
    <source>
        <strain evidence="8">GL11</strain>
    </source>
</reference>
<dbReference type="InterPro" id="IPR036869">
    <property type="entry name" value="J_dom_sf"/>
</dbReference>
<feature type="domain" description="J" evidence="7">
    <location>
        <begin position="91"/>
        <end position="155"/>
    </location>
</feature>
<evidence type="ECO:0000256" key="2">
    <source>
        <dbReference type="ARBA" id="ARBA00022692"/>
    </source>
</evidence>
<dbReference type="GO" id="GO:0005789">
    <property type="term" value="C:endoplasmic reticulum membrane"/>
    <property type="evidence" value="ECO:0007669"/>
    <property type="project" value="UniProtKB-SubCell"/>
</dbReference>
<evidence type="ECO:0000313" key="8">
    <source>
        <dbReference type="EMBL" id="KAG1314418.1"/>
    </source>
</evidence>
<dbReference type="GO" id="GO:0030544">
    <property type="term" value="F:Hsp70 protein binding"/>
    <property type="evidence" value="ECO:0007669"/>
    <property type="project" value="TreeGrafter"/>
</dbReference>
<dbReference type="PANTHER" id="PTHR43908">
    <property type="entry name" value="AT29763P-RELATED"/>
    <property type="match status" value="1"/>
</dbReference>
<dbReference type="InterPro" id="IPR051100">
    <property type="entry name" value="DnaJ_subfamily_B/C"/>
</dbReference>
<comment type="subcellular location">
    <subcellularLocation>
        <location evidence="1">Endoplasmic reticulum membrane</location>
        <topology evidence="1">Single-pass membrane protein</topology>
    </subcellularLocation>
</comment>
<dbReference type="Pfam" id="PF09320">
    <property type="entry name" value="DUF1977"/>
    <property type="match status" value="1"/>
</dbReference>
<evidence type="ECO:0000256" key="3">
    <source>
        <dbReference type="ARBA" id="ARBA00022824"/>
    </source>
</evidence>
<dbReference type="SUPFAM" id="SSF46565">
    <property type="entry name" value="Chaperone J-domain"/>
    <property type="match status" value="1"/>
</dbReference>
<dbReference type="SMART" id="SM00271">
    <property type="entry name" value="DnaJ"/>
    <property type="match status" value="1"/>
</dbReference>
<dbReference type="PROSITE" id="PS50076">
    <property type="entry name" value="DNAJ_2"/>
    <property type="match status" value="1"/>
</dbReference>
<dbReference type="Pfam" id="PF00226">
    <property type="entry name" value="DnaJ"/>
    <property type="match status" value="1"/>
</dbReference>
<proteinExistence type="predicted"/>
<name>A0A9P6XI73_RHIOR</name>
<feature type="compositionally biased region" description="Polar residues" evidence="6">
    <location>
        <begin position="154"/>
        <end position="168"/>
    </location>
</feature>
<dbReference type="PROSITE" id="PS00636">
    <property type="entry name" value="DNAJ_1"/>
    <property type="match status" value="1"/>
</dbReference>
<accession>A0A9P6XI73</accession>
<dbReference type="AlphaFoldDB" id="A0A9P6XI73"/>
<keyword evidence="4" id="KW-1133">Transmembrane helix</keyword>
<evidence type="ECO:0000259" key="7">
    <source>
        <dbReference type="PROSITE" id="PS50076"/>
    </source>
</evidence>
<evidence type="ECO:0000256" key="1">
    <source>
        <dbReference type="ARBA" id="ARBA00004389"/>
    </source>
</evidence>
<keyword evidence="9" id="KW-1185">Reference proteome</keyword>
<dbReference type="InterPro" id="IPR018253">
    <property type="entry name" value="DnaJ_domain_CS"/>
</dbReference>
<keyword evidence="3" id="KW-0256">Endoplasmic reticulum</keyword>
<evidence type="ECO:0000313" key="9">
    <source>
        <dbReference type="Proteomes" id="UP000716291"/>
    </source>
</evidence>
<dbReference type="EMBL" id="JAANQT010000112">
    <property type="protein sequence ID" value="KAG1314418.1"/>
    <property type="molecule type" value="Genomic_DNA"/>
</dbReference>
<dbReference type="PANTHER" id="PTHR43908:SF3">
    <property type="entry name" value="AT29763P-RELATED"/>
    <property type="match status" value="1"/>
</dbReference>
<dbReference type="CDD" id="cd06257">
    <property type="entry name" value="DnaJ"/>
    <property type="match status" value="1"/>
</dbReference>
<organism evidence="8 9">
    <name type="scientific">Rhizopus oryzae</name>
    <name type="common">Mucormycosis agent</name>
    <name type="synonym">Rhizopus arrhizus var. delemar</name>
    <dbReference type="NCBI Taxonomy" id="64495"/>
    <lineage>
        <taxon>Eukaryota</taxon>
        <taxon>Fungi</taxon>
        <taxon>Fungi incertae sedis</taxon>
        <taxon>Mucoromycota</taxon>
        <taxon>Mucoromycotina</taxon>
        <taxon>Mucoromycetes</taxon>
        <taxon>Mucorales</taxon>
        <taxon>Mucorineae</taxon>
        <taxon>Rhizopodaceae</taxon>
        <taxon>Rhizopus</taxon>
    </lineage>
</organism>
<dbReference type="InterPro" id="IPR001623">
    <property type="entry name" value="DnaJ_domain"/>
</dbReference>
<sequence>MESNKDEALKCLSIAQSSLKAGNHSKAIRFAEKSNRLYPTAEVEQFLLTVKKKVADSVSSMPQTNIHNITERKYTAEQLGAVKAVLACGMDYYKVLSIERSANDKEIKKAYRTKALLFHPDKNNAPGADEAFKLIAKAYDVLSNPNERAAYDSGGNSRNKSKGTSSSFYQPHYAYNRRYRQEVSPEDLFDIFFNGRGMQNSFGTSFYTPRHSSSGYQRQQQYHRQQRQSQHGQEQDDGLARYFPLAIILIILALSSIFSSQDEPLYTFQPAASNTYKRTTSRNYVDYYVNPDTFIEKVGNSRYKIRKTERQIEIDWVSELQKDCHREKRQRNYKTSRQTQSCDAYERLARRV</sequence>
<feature type="region of interest" description="Disordered" evidence="6">
    <location>
        <begin position="149"/>
        <end position="168"/>
    </location>
</feature>
<protein>
    <recommendedName>
        <fullName evidence="7">J domain-containing protein</fullName>
    </recommendedName>
</protein>
<dbReference type="Gene3D" id="1.10.287.110">
    <property type="entry name" value="DnaJ domain"/>
    <property type="match status" value="1"/>
</dbReference>
<dbReference type="GO" id="GO:0071218">
    <property type="term" value="P:cellular response to misfolded protein"/>
    <property type="evidence" value="ECO:0007669"/>
    <property type="project" value="TreeGrafter"/>
</dbReference>